<evidence type="ECO:0000256" key="1">
    <source>
        <dbReference type="ARBA" id="ARBA00001974"/>
    </source>
</evidence>
<dbReference type="AlphaFoldDB" id="W6RQX3"/>
<dbReference type="GO" id="GO:0050660">
    <property type="term" value="F:flavin adenine dinucleotide binding"/>
    <property type="evidence" value="ECO:0007669"/>
    <property type="project" value="InterPro"/>
</dbReference>
<dbReference type="SUPFAM" id="SSF51905">
    <property type="entry name" value="FAD/NAD(P)-binding domain"/>
    <property type="match status" value="2"/>
</dbReference>
<dbReference type="Proteomes" id="UP000019443">
    <property type="component" value="Plasmid pLPU83c"/>
</dbReference>
<gene>
    <name evidence="10" type="ORF">LPU83_pLPU83c_0701</name>
</gene>
<geneLocation type="plasmid" evidence="10 11">
    <name>pLPU83c</name>
</geneLocation>
<organism evidence="10 11">
    <name type="scientific">Rhizobium favelukesii</name>
    <dbReference type="NCBI Taxonomy" id="348824"/>
    <lineage>
        <taxon>Bacteria</taxon>
        <taxon>Pseudomonadati</taxon>
        <taxon>Pseudomonadota</taxon>
        <taxon>Alphaproteobacteria</taxon>
        <taxon>Hyphomicrobiales</taxon>
        <taxon>Rhizobiaceae</taxon>
        <taxon>Rhizobium/Agrobacterium group</taxon>
        <taxon>Rhizobium</taxon>
    </lineage>
</organism>
<dbReference type="GO" id="GO:0034899">
    <property type="term" value="F:trimethylamine monooxygenase activity"/>
    <property type="evidence" value="ECO:0007669"/>
    <property type="project" value="UniProtKB-EC"/>
</dbReference>
<dbReference type="EC" id="1.14.13.148" evidence="8"/>
<keyword evidence="5" id="KW-0521">NADP</keyword>
<dbReference type="Gene3D" id="3.50.50.60">
    <property type="entry name" value="FAD/NAD(P)-binding domain"/>
    <property type="match status" value="2"/>
</dbReference>
<proteinExistence type="inferred from homology"/>
<evidence type="ECO:0000313" key="10">
    <source>
        <dbReference type="EMBL" id="CDM61263.1"/>
    </source>
</evidence>
<accession>W6RQX3</accession>
<dbReference type="InterPro" id="IPR020946">
    <property type="entry name" value="Flavin_mOase-like"/>
</dbReference>
<keyword evidence="4" id="KW-0274">FAD</keyword>
<evidence type="ECO:0000313" key="11">
    <source>
        <dbReference type="Proteomes" id="UP000019443"/>
    </source>
</evidence>
<evidence type="ECO:0000256" key="4">
    <source>
        <dbReference type="ARBA" id="ARBA00022827"/>
    </source>
</evidence>
<evidence type="ECO:0000256" key="6">
    <source>
        <dbReference type="ARBA" id="ARBA00023002"/>
    </source>
</evidence>
<keyword evidence="7 10" id="KW-0503">Monooxygenase</keyword>
<dbReference type="PATRIC" id="fig|348824.6.peg.5467"/>
<evidence type="ECO:0000256" key="3">
    <source>
        <dbReference type="ARBA" id="ARBA00022630"/>
    </source>
</evidence>
<evidence type="ECO:0000256" key="7">
    <source>
        <dbReference type="ARBA" id="ARBA00023033"/>
    </source>
</evidence>
<name>W6RQX3_9HYPH</name>
<evidence type="ECO:0000256" key="8">
    <source>
        <dbReference type="ARBA" id="ARBA00034528"/>
    </source>
</evidence>
<dbReference type="HOGENOM" id="CLU_006909_3_0_5"/>
<dbReference type="PANTHER" id="PTHR23023">
    <property type="entry name" value="DIMETHYLANILINE MONOOXYGENASE"/>
    <property type="match status" value="1"/>
</dbReference>
<dbReference type="InterPro" id="IPR036188">
    <property type="entry name" value="FAD/NAD-bd_sf"/>
</dbReference>
<reference evidence="10" key="1">
    <citation type="submission" date="2013-11" db="EMBL/GenBank/DDBJ databases">
        <title>Draft genome sequence of the broad-host-range Rhizobium sp. LPU83 strain, a member of the low-genetic diversity Oregon-like Rhizobium sp. group.</title>
        <authorList>
            <person name="Wibberg D."/>
            <person name="Puehler A."/>
            <person name="Schlueter A."/>
        </authorList>
    </citation>
    <scope>NUCLEOTIDE SEQUENCE [LARGE SCALE GENOMIC DNA]</scope>
    <source>
        <strain evidence="10">LPU83</strain>
        <plasmid evidence="10">pLPU83c</plasmid>
    </source>
</reference>
<comment type="similarity">
    <text evidence="2">Belongs to the FMO family.</text>
</comment>
<dbReference type="KEGG" id="rhl:LPU83_pLPU83c_0701"/>
<dbReference type="Pfam" id="PF00743">
    <property type="entry name" value="FMO-like"/>
    <property type="match status" value="2"/>
</dbReference>
<dbReference type="GO" id="GO:0004499">
    <property type="term" value="F:N,N-dimethylaniline monooxygenase activity"/>
    <property type="evidence" value="ECO:0007669"/>
    <property type="project" value="InterPro"/>
</dbReference>
<evidence type="ECO:0000256" key="9">
    <source>
        <dbReference type="ARBA" id="ARBA00035159"/>
    </source>
</evidence>
<comment type="cofactor">
    <cofactor evidence="1">
        <name>FAD</name>
        <dbReference type="ChEBI" id="CHEBI:57692"/>
    </cofactor>
</comment>
<keyword evidence="6 10" id="KW-0560">Oxidoreductase</keyword>
<sequence length="487" mass="56494">MTEYAACPSLQDCEGKASTVHPLPLGRAHLEAYTDIKREQKYMTRVAVIGAGPSGLAQLRAFQSAAQKGAEIPEVVCFEKQADWGGLWNYTWRTGLDEYGEPVHGSMYRYLWSNGPKECLEFADYSFEEHFGQPIGSYPPRAVLWDYIKGRVEKADVRKWVRFSTPVRMVKFDEATKKFTVTAHNRIEDRMYDEEFDYVVVASGHFSTPNVPYFEGVKTFGGRVLHAHDFRDALEFKDKDVLIVGRSYSAEDIGSQCWKYGAKSVTTSYRSKPMGFKWPERFEERPLLQKLVNKTAHFADGSTKEVDALILCTGYLHHFPFLPDDLRLKTANRLWSDSLYKGIVYEDNPQLMYIGMQDQFYTFNMFDAQAWYARDVIMGRIDVPSKEEMKAHFDTWRAREETLEDAEQMIWFQGDYVLELLEHTDYPKFDVEGTNKTFMEWEHHKAENIMGFRDNAYKSLMTGTMAPKHHTPWLEAMDDTLDVYLKN</sequence>
<keyword evidence="11" id="KW-1185">Reference proteome</keyword>
<dbReference type="FunFam" id="3.50.50.60:FF:000138">
    <property type="entry name" value="Flavin-containing monooxygenase"/>
    <property type="match status" value="1"/>
</dbReference>
<evidence type="ECO:0000256" key="5">
    <source>
        <dbReference type="ARBA" id="ARBA00022857"/>
    </source>
</evidence>
<keyword evidence="10" id="KW-0614">Plasmid</keyword>
<protein>
    <recommendedName>
        <fullName evidence="9">Trimethylamine monooxygenase</fullName>
        <ecNumber evidence="8">1.14.13.148</ecNumber>
    </recommendedName>
</protein>
<keyword evidence="3" id="KW-0285">Flavoprotein</keyword>
<dbReference type="InterPro" id="IPR050346">
    <property type="entry name" value="FMO-like"/>
</dbReference>
<dbReference type="GO" id="GO:0050661">
    <property type="term" value="F:NADP binding"/>
    <property type="evidence" value="ECO:0007669"/>
    <property type="project" value="InterPro"/>
</dbReference>
<evidence type="ECO:0000256" key="2">
    <source>
        <dbReference type="ARBA" id="ARBA00009183"/>
    </source>
</evidence>
<dbReference type="EMBL" id="HG916854">
    <property type="protein sequence ID" value="CDM61263.1"/>
    <property type="molecule type" value="Genomic_DNA"/>
</dbReference>